<dbReference type="STRING" id="471223.GWCH70_2556"/>
<dbReference type="InterPro" id="IPR005883">
    <property type="entry name" value="PilM"/>
</dbReference>
<accession>C5D5I3</accession>
<dbReference type="AlphaFoldDB" id="C5D5I3"/>
<dbReference type="OrthoDB" id="2690797at2"/>
<dbReference type="HOGENOM" id="CLU_062175_0_0_9"/>
<dbReference type="InterPro" id="IPR043129">
    <property type="entry name" value="ATPase_NBD"/>
</dbReference>
<dbReference type="PANTHER" id="PTHR32432:SF3">
    <property type="entry name" value="ETHANOLAMINE UTILIZATION PROTEIN EUTJ"/>
    <property type="match status" value="1"/>
</dbReference>
<dbReference type="PANTHER" id="PTHR32432">
    <property type="entry name" value="CELL DIVISION PROTEIN FTSA-RELATED"/>
    <property type="match status" value="1"/>
</dbReference>
<organism evidence="1">
    <name type="scientific">Geobacillus sp. (strain WCH70)</name>
    <dbReference type="NCBI Taxonomy" id="471223"/>
    <lineage>
        <taxon>Bacteria</taxon>
        <taxon>Bacillati</taxon>
        <taxon>Bacillota</taxon>
        <taxon>Bacilli</taxon>
        <taxon>Bacillales</taxon>
        <taxon>Anoxybacillaceae</taxon>
        <taxon>Geobacillus</taxon>
    </lineage>
</organism>
<gene>
    <name evidence="1" type="ordered locus">GWCH70_2556</name>
</gene>
<reference evidence="1" key="1">
    <citation type="submission" date="2009-06" db="EMBL/GenBank/DDBJ databases">
        <title>Complete sequence of chromosome of Geopacillus sp. WCH70.</title>
        <authorList>
            <consortium name="US DOE Joint Genome Institute"/>
            <person name="Lucas S."/>
            <person name="Copeland A."/>
            <person name="Lapidus A."/>
            <person name="Glavina del Rio T."/>
            <person name="Dalin E."/>
            <person name="Tice H."/>
            <person name="Bruce D."/>
            <person name="Goodwin L."/>
            <person name="Pitluck S."/>
            <person name="Chertkov O."/>
            <person name="Brettin T."/>
            <person name="Detter J.C."/>
            <person name="Han C."/>
            <person name="Larimer F."/>
            <person name="Land M."/>
            <person name="Hauser L."/>
            <person name="Kyrpides N."/>
            <person name="Mikhailova N."/>
            <person name="Brumm P."/>
            <person name="Mead D.A."/>
            <person name="Richardson P."/>
        </authorList>
    </citation>
    <scope>NUCLEOTIDE SEQUENCE [LARGE SCALE GENOMIC DNA]</scope>
    <source>
        <strain evidence="1">WCH70</strain>
    </source>
</reference>
<evidence type="ECO:0000313" key="1">
    <source>
        <dbReference type="EMBL" id="ACS25251.1"/>
    </source>
</evidence>
<dbReference type="Pfam" id="PF11104">
    <property type="entry name" value="PilM_2"/>
    <property type="match status" value="1"/>
</dbReference>
<protein>
    <recommendedName>
        <fullName evidence="2">Pilus assembly protein PilM</fullName>
    </recommendedName>
</protein>
<dbReference type="KEGG" id="gwc:GWCH70_2556"/>
<dbReference type="eggNOG" id="COG4972">
    <property type="taxonomic scope" value="Bacteria"/>
</dbReference>
<dbReference type="SUPFAM" id="SSF53067">
    <property type="entry name" value="Actin-like ATPase domain"/>
    <property type="match status" value="1"/>
</dbReference>
<dbReference type="Gene3D" id="3.30.420.40">
    <property type="match status" value="1"/>
</dbReference>
<name>C5D5I3_GEOSW</name>
<proteinExistence type="predicted"/>
<dbReference type="EMBL" id="CP001638">
    <property type="protein sequence ID" value="ACS25251.1"/>
    <property type="molecule type" value="Genomic_DNA"/>
</dbReference>
<dbReference type="InterPro" id="IPR050696">
    <property type="entry name" value="FtsA/MreB"/>
</dbReference>
<dbReference type="PIRSF" id="PIRSF019169">
    <property type="entry name" value="PilM"/>
    <property type="match status" value="1"/>
</dbReference>
<sequence>MNMFTLFQPRHKVANLVIKDHVIRYVETKPNDPLSVHKWGEHQLAKGIVHDGKIIDRETLEMILEECVDEWKLKKRRVRFIVPDPFVIIRRIPLPADLEEDEIRSYLFMELGTTIPLPFDNPVFDYIVLEKTQEATAVLLFAAPEDSVLSYAQLLEDVKLRPIAADVSPLCAYRLFYMADQVKKDDHILLIQFDQSSVNVSAFDEHKPVFMRHLLLEQYEEINMEKDQQLVDPFEDIYKEMERMMSFYSFSIHQGKQQITRVFLMGDHPRLSRVYQALQERLDVPVEQLSAAMASAVDARYHLAWGLGLKEGNDDDR</sequence>
<evidence type="ECO:0008006" key="2">
    <source>
        <dbReference type="Google" id="ProtNLM"/>
    </source>
</evidence>